<evidence type="ECO:0000256" key="1">
    <source>
        <dbReference type="ARBA" id="ARBA00008645"/>
    </source>
</evidence>
<reference evidence="3 4" key="1">
    <citation type="journal article" date="2022" name="Nat. Plants">
        <title>Genomes of leafy and leafless Platanthera orchids illuminate the evolution of mycoheterotrophy.</title>
        <authorList>
            <person name="Li M.H."/>
            <person name="Liu K.W."/>
            <person name="Li Z."/>
            <person name="Lu H.C."/>
            <person name="Ye Q.L."/>
            <person name="Zhang D."/>
            <person name="Wang J.Y."/>
            <person name="Li Y.F."/>
            <person name="Zhong Z.M."/>
            <person name="Liu X."/>
            <person name="Yu X."/>
            <person name="Liu D.K."/>
            <person name="Tu X.D."/>
            <person name="Liu B."/>
            <person name="Hao Y."/>
            <person name="Liao X.Y."/>
            <person name="Jiang Y.T."/>
            <person name="Sun W.H."/>
            <person name="Chen J."/>
            <person name="Chen Y.Q."/>
            <person name="Ai Y."/>
            <person name="Zhai J.W."/>
            <person name="Wu S.S."/>
            <person name="Zhou Z."/>
            <person name="Hsiao Y.Y."/>
            <person name="Wu W.L."/>
            <person name="Chen Y.Y."/>
            <person name="Lin Y.F."/>
            <person name="Hsu J.L."/>
            <person name="Li C.Y."/>
            <person name="Wang Z.W."/>
            <person name="Zhao X."/>
            <person name="Zhong W.Y."/>
            <person name="Ma X.K."/>
            <person name="Ma L."/>
            <person name="Huang J."/>
            <person name="Chen G.Z."/>
            <person name="Huang M.Z."/>
            <person name="Huang L."/>
            <person name="Peng D.H."/>
            <person name="Luo Y.B."/>
            <person name="Zou S.Q."/>
            <person name="Chen S.P."/>
            <person name="Lan S."/>
            <person name="Tsai W.C."/>
            <person name="Van de Peer Y."/>
            <person name="Liu Z.J."/>
        </authorList>
    </citation>
    <scope>NUCLEOTIDE SEQUENCE [LARGE SCALE GENOMIC DNA]</scope>
    <source>
        <strain evidence="3">Lor288</strain>
    </source>
</reference>
<comment type="similarity">
    <text evidence="1">Belongs to the AB hydrolase superfamily.</text>
</comment>
<dbReference type="Proteomes" id="UP001412067">
    <property type="component" value="Unassembled WGS sequence"/>
</dbReference>
<dbReference type="InterPro" id="IPR000073">
    <property type="entry name" value="AB_hydrolase_1"/>
</dbReference>
<dbReference type="EMBL" id="JBBWWR010000012">
    <property type="protein sequence ID" value="KAK8959218.1"/>
    <property type="molecule type" value="Genomic_DNA"/>
</dbReference>
<gene>
    <name evidence="3" type="primary">D14</name>
    <name evidence="3" type="ORF">KSP40_PGU015361</name>
</gene>
<dbReference type="Pfam" id="PF12697">
    <property type="entry name" value="Abhydrolase_6"/>
    <property type="match status" value="1"/>
</dbReference>
<name>A0ABR2M594_9ASPA</name>
<organism evidence="3 4">
    <name type="scientific">Platanthera guangdongensis</name>
    <dbReference type="NCBI Taxonomy" id="2320717"/>
    <lineage>
        <taxon>Eukaryota</taxon>
        <taxon>Viridiplantae</taxon>
        <taxon>Streptophyta</taxon>
        <taxon>Embryophyta</taxon>
        <taxon>Tracheophyta</taxon>
        <taxon>Spermatophyta</taxon>
        <taxon>Magnoliopsida</taxon>
        <taxon>Liliopsida</taxon>
        <taxon>Asparagales</taxon>
        <taxon>Orchidaceae</taxon>
        <taxon>Orchidoideae</taxon>
        <taxon>Orchideae</taxon>
        <taxon>Orchidinae</taxon>
        <taxon>Platanthera</taxon>
    </lineage>
</organism>
<sequence>MATAEAGLWETPSSLNSPQNYQLLLFDWNFTAGATFLPPAPFDSSLPTAFSFEAFADELISLLDEIEMKGVVFVGHSMSGMIGCIASVKRPELFAHLLLVSASPMFLHSDIHSWEESFAAAAMATDDPIPLQKFRAGLKAVNPESAHALGEMIFYSDLRHVLRKVEAPCTIIQGANDIAAPVAVACDMKSEIKGKATVEIIENHGHFPQLTSPARFVQIVEREVKY</sequence>
<keyword evidence="4" id="KW-1185">Reference proteome</keyword>
<comment type="caution">
    <text evidence="3">The sequence shown here is derived from an EMBL/GenBank/DDBJ whole genome shotgun (WGS) entry which is preliminary data.</text>
</comment>
<evidence type="ECO:0000313" key="4">
    <source>
        <dbReference type="Proteomes" id="UP001412067"/>
    </source>
</evidence>
<proteinExistence type="inferred from homology"/>
<accession>A0ABR2M594</accession>
<feature type="domain" description="AB hydrolase-1" evidence="2">
    <location>
        <begin position="12"/>
        <end position="218"/>
    </location>
</feature>
<dbReference type="SUPFAM" id="SSF53474">
    <property type="entry name" value="alpha/beta-Hydrolases"/>
    <property type="match status" value="1"/>
</dbReference>
<dbReference type="Gene3D" id="3.40.50.1820">
    <property type="entry name" value="alpha/beta hydrolase"/>
    <property type="match status" value="1"/>
</dbReference>
<evidence type="ECO:0000259" key="2">
    <source>
        <dbReference type="Pfam" id="PF12697"/>
    </source>
</evidence>
<dbReference type="PANTHER" id="PTHR43039">
    <property type="entry name" value="ESTERASE-RELATED"/>
    <property type="match status" value="1"/>
</dbReference>
<dbReference type="InterPro" id="IPR029058">
    <property type="entry name" value="AB_hydrolase_fold"/>
</dbReference>
<protein>
    <submittedName>
        <fullName evidence="3">Strigolactone esterase D14</fullName>
    </submittedName>
</protein>
<evidence type="ECO:0000313" key="3">
    <source>
        <dbReference type="EMBL" id="KAK8959218.1"/>
    </source>
</evidence>